<organism evidence="2 3">
    <name type="scientific">Portunus trituberculatus</name>
    <name type="common">Swimming crab</name>
    <name type="synonym">Neptunus trituberculatus</name>
    <dbReference type="NCBI Taxonomy" id="210409"/>
    <lineage>
        <taxon>Eukaryota</taxon>
        <taxon>Metazoa</taxon>
        <taxon>Ecdysozoa</taxon>
        <taxon>Arthropoda</taxon>
        <taxon>Crustacea</taxon>
        <taxon>Multicrustacea</taxon>
        <taxon>Malacostraca</taxon>
        <taxon>Eumalacostraca</taxon>
        <taxon>Eucarida</taxon>
        <taxon>Decapoda</taxon>
        <taxon>Pleocyemata</taxon>
        <taxon>Brachyura</taxon>
        <taxon>Eubrachyura</taxon>
        <taxon>Portunoidea</taxon>
        <taxon>Portunidae</taxon>
        <taxon>Portuninae</taxon>
        <taxon>Portunus</taxon>
    </lineage>
</organism>
<evidence type="ECO:0000313" key="3">
    <source>
        <dbReference type="Proteomes" id="UP000324222"/>
    </source>
</evidence>
<accession>A0A5B7D3D5</accession>
<protein>
    <submittedName>
        <fullName evidence="2">Uncharacterized protein</fullName>
    </submittedName>
</protein>
<dbReference type="AlphaFoldDB" id="A0A5B7D3D5"/>
<sequence>MPCPVFFLGPAGGSGHIRGSGETINPLPWLARAAILIPASSADLMRGATYSLMRVRCPGVPSSASDDAAEESSPAPAPSTPSLQVLRT</sequence>
<evidence type="ECO:0000256" key="1">
    <source>
        <dbReference type="SAM" id="MobiDB-lite"/>
    </source>
</evidence>
<feature type="region of interest" description="Disordered" evidence="1">
    <location>
        <begin position="59"/>
        <end position="88"/>
    </location>
</feature>
<dbReference type="Proteomes" id="UP000324222">
    <property type="component" value="Unassembled WGS sequence"/>
</dbReference>
<dbReference type="EMBL" id="VSRR010000398">
    <property type="protein sequence ID" value="MPC15036.1"/>
    <property type="molecule type" value="Genomic_DNA"/>
</dbReference>
<keyword evidence="3" id="KW-1185">Reference proteome</keyword>
<name>A0A5B7D3D5_PORTR</name>
<reference evidence="2 3" key="1">
    <citation type="submission" date="2019-05" db="EMBL/GenBank/DDBJ databases">
        <title>Another draft genome of Portunus trituberculatus and its Hox gene families provides insights of decapod evolution.</title>
        <authorList>
            <person name="Jeong J.-H."/>
            <person name="Song I."/>
            <person name="Kim S."/>
            <person name="Choi T."/>
            <person name="Kim D."/>
            <person name="Ryu S."/>
            <person name="Kim W."/>
        </authorList>
    </citation>
    <scope>NUCLEOTIDE SEQUENCE [LARGE SCALE GENOMIC DNA]</scope>
    <source>
        <tissue evidence="2">Muscle</tissue>
    </source>
</reference>
<proteinExistence type="predicted"/>
<feature type="compositionally biased region" description="Low complexity" evidence="1">
    <location>
        <begin position="61"/>
        <end position="74"/>
    </location>
</feature>
<comment type="caution">
    <text evidence="2">The sequence shown here is derived from an EMBL/GenBank/DDBJ whole genome shotgun (WGS) entry which is preliminary data.</text>
</comment>
<gene>
    <name evidence="2" type="ORF">E2C01_007820</name>
</gene>
<evidence type="ECO:0000313" key="2">
    <source>
        <dbReference type="EMBL" id="MPC15036.1"/>
    </source>
</evidence>